<proteinExistence type="predicted"/>
<protein>
    <submittedName>
        <fullName evidence="1">Uncharacterized protein</fullName>
    </submittedName>
</protein>
<comment type="caution">
    <text evidence="1">The sequence shown here is derived from an EMBL/GenBank/DDBJ whole genome shotgun (WGS) entry which is preliminary data.</text>
</comment>
<dbReference type="AlphaFoldDB" id="A0A151MXU7"/>
<gene>
    <name evidence="1" type="ORF">Y1Q_0017974</name>
</gene>
<dbReference type="Proteomes" id="UP000050525">
    <property type="component" value="Unassembled WGS sequence"/>
</dbReference>
<accession>A0A151MXU7</accession>
<evidence type="ECO:0000313" key="2">
    <source>
        <dbReference type="Proteomes" id="UP000050525"/>
    </source>
</evidence>
<reference evidence="1 2" key="1">
    <citation type="journal article" date="2012" name="Genome Biol.">
        <title>Sequencing three crocodilian genomes to illuminate the evolution of archosaurs and amniotes.</title>
        <authorList>
            <person name="St John J.A."/>
            <person name="Braun E.L."/>
            <person name="Isberg S.R."/>
            <person name="Miles L.G."/>
            <person name="Chong A.Y."/>
            <person name="Gongora J."/>
            <person name="Dalzell P."/>
            <person name="Moran C."/>
            <person name="Bed'hom B."/>
            <person name="Abzhanov A."/>
            <person name="Burgess S.C."/>
            <person name="Cooksey A.M."/>
            <person name="Castoe T.A."/>
            <person name="Crawford N.G."/>
            <person name="Densmore L.D."/>
            <person name="Drew J.C."/>
            <person name="Edwards S.V."/>
            <person name="Faircloth B.C."/>
            <person name="Fujita M.K."/>
            <person name="Greenwold M.J."/>
            <person name="Hoffmann F.G."/>
            <person name="Howard J.M."/>
            <person name="Iguchi T."/>
            <person name="Janes D.E."/>
            <person name="Khan S.Y."/>
            <person name="Kohno S."/>
            <person name="de Koning A.J."/>
            <person name="Lance S.L."/>
            <person name="McCarthy F.M."/>
            <person name="McCormack J.E."/>
            <person name="Merchant M.E."/>
            <person name="Peterson D.G."/>
            <person name="Pollock D.D."/>
            <person name="Pourmand N."/>
            <person name="Raney B.J."/>
            <person name="Roessler K.A."/>
            <person name="Sanford J.R."/>
            <person name="Sawyer R.H."/>
            <person name="Schmidt C.J."/>
            <person name="Triplett E.W."/>
            <person name="Tuberville T.D."/>
            <person name="Venegas-Anaya M."/>
            <person name="Howard J.T."/>
            <person name="Jarvis E.D."/>
            <person name="Guillette L.J.Jr."/>
            <person name="Glenn T.C."/>
            <person name="Green R.E."/>
            <person name="Ray D.A."/>
        </authorList>
    </citation>
    <scope>NUCLEOTIDE SEQUENCE [LARGE SCALE GENOMIC DNA]</scope>
    <source>
        <strain evidence="1">KSC_2009_1</strain>
    </source>
</reference>
<dbReference type="EMBL" id="AKHW03004704">
    <property type="protein sequence ID" value="KYO29334.1"/>
    <property type="molecule type" value="Genomic_DNA"/>
</dbReference>
<evidence type="ECO:0000313" key="1">
    <source>
        <dbReference type="EMBL" id="KYO29334.1"/>
    </source>
</evidence>
<keyword evidence="2" id="KW-1185">Reference proteome</keyword>
<name>A0A151MXU7_ALLMI</name>
<sequence length="73" mass="8314">MKSYYSFHFRGLEFSNFSSTPWIVSKAPGIPRNGPIPMTSGCWRNLVVNVTVSVVVELLKHSLWTLRGLWTTD</sequence>
<organism evidence="1 2">
    <name type="scientific">Alligator mississippiensis</name>
    <name type="common">American alligator</name>
    <dbReference type="NCBI Taxonomy" id="8496"/>
    <lineage>
        <taxon>Eukaryota</taxon>
        <taxon>Metazoa</taxon>
        <taxon>Chordata</taxon>
        <taxon>Craniata</taxon>
        <taxon>Vertebrata</taxon>
        <taxon>Euteleostomi</taxon>
        <taxon>Archelosauria</taxon>
        <taxon>Archosauria</taxon>
        <taxon>Crocodylia</taxon>
        <taxon>Alligatoridae</taxon>
        <taxon>Alligatorinae</taxon>
        <taxon>Alligator</taxon>
    </lineage>
</organism>